<dbReference type="Pfam" id="PF04016">
    <property type="entry name" value="DUF364"/>
    <property type="match status" value="1"/>
</dbReference>
<feature type="domain" description="DUF4213" evidence="2">
    <location>
        <begin position="5"/>
        <end position="84"/>
    </location>
</feature>
<dbReference type="RefSeq" id="WP_093795941.1">
    <property type="nucleotide sequence ID" value="NZ_CP155571.1"/>
</dbReference>
<sequence length="250" mass="27613">MWELYDALIEGIPEECLVDEFLCGTYAALIRSGRGCGFSHIVPGDSLPETMKKSLGMPLKKLAECIKSWNFVEASVGMAAINTWYNSPETAVKNGIVLTDSLYSEDRLNDPFIAYQNEIKNKKVAILGHFPYIEQLFQPVCDVAIIEREPEEGDYPEAAAEYILPASDFVIISCVSLICKTLPRMLTLAKDAYVIIVGPFTPLAPSLFSFGVNDLSSFVVKDNDVATRIVAGLERKKIYKAGQKVAMKAK</sequence>
<evidence type="ECO:0000259" key="1">
    <source>
        <dbReference type="Pfam" id="PF04016"/>
    </source>
</evidence>
<accession>A0ABZ3J687</accession>
<evidence type="ECO:0000313" key="3">
    <source>
        <dbReference type="EMBL" id="XFO73600.1"/>
    </source>
</evidence>
<dbReference type="EMBL" id="CP155571">
    <property type="protein sequence ID" value="XFO73600.1"/>
    <property type="molecule type" value="Genomic_DNA"/>
</dbReference>
<keyword evidence="4" id="KW-1185">Reference proteome</keyword>
<dbReference type="Proteomes" id="UP000216052">
    <property type="component" value="Chromosome"/>
</dbReference>
<proteinExistence type="predicted"/>
<dbReference type="InterPro" id="IPR025251">
    <property type="entry name" value="DUF4213"/>
</dbReference>
<dbReference type="InterPro" id="IPR007161">
    <property type="entry name" value="DUF364"/>
</dbReference>
<evidence type="ECO:0000313" key="4">
    <source>
        <dbReference type="Proteomes" id="UP000216052"/>
    </source>
</evidence>
<name>A0ABZ3J687_SPOA4</name>
<evidence type="ECO:0008006" key="5">
    <source>
        <dbReference type="Google" id="ProtNLM"/>
    </source>
</evidence>
<dbReference type="Pfam" id="PF13938">
    <property type="entry name" value="DUF4213"/>
    <property type="match status" value="1"/>
</dbReference>
<reference evidence="3" key="1">
    <citation type="submission" date="2024-05" db="EMBL/GenBank/DDBJ databases">
        <title>Isolation and characterization of Sporomusa carbonis sp. nov., a carboxydotrophic hydrogenogen in the genus of Sporomusa isolated from a charcoal burning pile.</title>
        <authorList>
            <person name="Boeer T."/>
            <person name="Rosenbaum F."/>
            <person name="Eysell L."/>
            <person name="Mueller V."/>
            <person name="Daniel R."/>
            <person name="Poehlein A."/>
        </authorList>
    </citation>
    <scope>NUCLEOTIDE SEQUENCE [LARGE SCALE GENOMIC DNA]</scope>
    <source>
        <strain evidence="3">DSM 3132</strain>
    </source>
</reference>
<dbReference type="Gene3D" id="3.40.50.11590">
    <property type="match status" value="1"/>
</dbReference>
<evidence type="ECO:0000259" key="2">
    <source>
        <dbReference type="Pfam" id="PF13938"/>
    </source>
</evidence>
<dbReference type="Gene3D" id="3.30.390.100">
    <property type="match status" value="1"/>
</dbReference>
<dbReference type="SUPFAM" id="SSF159713">
    <property type="entry name" value="Dhaf3308-like"/>
    <property type="match status" value="1"/>
</dbReference>
<protein>
    <recommendedName>
        <fullName evidence="5">Heavy-metal chelation domain-containing protein</fullName>
    </recommendedName>
</protein>
<organism evidence="3 4">
    <name type="scientific">Sporomusa acidovorans (strain ATCC 49682 / DSM 3132 / Mol)</name>
    <dbReference type="NCBI Taxonomy" id="1123286"/>
    <lineage>
        <taxon>Bacteria</taxon>
        <taxon>Bacillati</taxon>
        <taxon>Bacillota</taxon>
        <taxon>Negativicutes</taxon>
        <taxon>Selenomonadales</taxon>
        <taxon>Sporomusaceae</taxon>
        <taxon>Sporomusa</taxon>
    </lineage>
</organism>
<gene>
    <name evidence="3" type="ORF">SPACI_037070</name>
</gene>
<feature type="domain" description="Putative heavy-metal chelation" evidence="1">
    <location>
        <begin position="114"/>
        <end position="246"/>
    </location>
</feature>